<dbReference type="InterPro" id="IPR022087">
    <property type="entry name" value="DA1-like_dom"/>
</dbReference>
<dbReference type="PANTHER" id="PTHR24209:SF7">
    <property type="entry name" value="PROTEIN DA1-RELATED 2"/>
    <property type="match status" value="1"/>
</dbReference>
<dbReference type="InterPro" id="IPR045218">
    <property type="entry name" value="DA1-like"/>
</dbReference>
<comment type="caution">
    <text evidence="4">The sequence shown here is derived from an EMBL/GenBank/DDBJ whole genome shotgun (WGS) entry which is preliminary data.</text>
</comment>
<dbReference type="Proteomes" id="UP000634136">
    <property type="component" value="Unassembled WGS sequence"/>
</dbReference>
<evidence type="ECO:0000259" key="3">
    <source>
        <dbReference type="Pfam" id="PF12315"/>
    </source>
</evidence>
<evidence type="ECO:0000313" key="5">
    <source>
        <dbReference type="Proteomes" id="UP000634136"/>
    </source>
</evidence>
<organism evidence="4 5">
    <name type="scientific">Senna tora</name>
    <dbReference type="NCBI Taxonomy" id="362788"/>
    <lineage>
        <taxon>Eukaryota</taxon>
        <taxon>Viridiplantae</taxon>
        <taxon>Streptophyta</taxon>
        <taxon>Embryophyta</taxon>
        <taxon>Tracheophyta</taxon>
        <taxon>Spermatophyta</taxon>
        <taxon>Magnoliopsida</taxon>
        <taxon>eudicotyledons</taxon>
        <taxon>Gunneridae</taxon>
        <taxon>Pentapetalae</taxon>
        <taxon>rosids</taxon>
        <taxon>fabids</taxon>
        <taxon>Fabales</taxon>
        <taxon>Fabaceae</taxon>
        <taxon>Caesalpinioideae</taxon>
        <taxon>Cassia clade</taxon>
        <taxon>Senna</taxon>
    </lineage>
</organism>
<evidence type="ECO:0000256" key="2">
    <source>
        <dbReference type="SAM" id="Phobius"/>
    </source>
</evidence>
<keyword evidence="2" id="KW-0812">Transmembrane</keyword>
<keyword evidence="2" id="KW-1133">Transmembrane helix</keyword>
<evidence type="ECO:0000256" key="1">
    <source>
        <dbReference type="SAM" id="MobiDB-lite"/>
    </source>
</evidence>
<keyword evidence="2" id="KW-0472">Membrane</keyword>
<feature type="transmembrane region" description="Helical" evidence="2">
    <location>
        <begin position="146"/>
        <end position="168"/>
    </location>
</feature>
<dbReference type="Pfam" id="PF12315">
    <property type="entry name" value="DA1-like"/>
    <property type="match status" value="1"/>
</dbReference>
<sequence length="646" mass="73256">MAPSSDINHLSHPCIYGDSVSPYKEKRSGFLKWFSQLFKSGSNRGKGGRHLQQPAPARSLDDRTRAQKEKEDQDHALALSLAEDLKKPNAHQKYRWRTDTDEDYARSLQDSLNSSANPPYAPSPFYPREQKYVAAATNTLSTAIVWNAWALIFIQTAFVATLVVTQLLSMRRPYHKSCFKELSHPKCEVCHQFIPINAAGLIEYRCHPFWSQKYCPSHEYDNTARCCSCERLESWKEKYYILEDGRSLCLECMESAIMDTGDCQPLYHSIRDYYEGMNMRIDQQIPMLLVKREALNEAIVGEENGLHHLPETRGLCLSEEQTVTSVHRRPRIGGRRLIGMRTQPQKLTRKCDVTAILVIYGLPRLLTGAILAHELMHAWLRLKGFRNLNPEVEEGICQVLSYMWLESEVMPSLKGMPSTSTSAASSSSFSFSSKKGAKSQAENKLGEFFKNQIVNDSSPAYGGGFRAANEAVNKYGLRSTLEHIRLTEMHEQGFKDSDTHPSIQVNEAYVRSIPERGHLSHLTTEGMIQPYRIGCSSRVAKRQRRKTTNTNLKEYSQSSKGRRTCLAKSACNTTSKKLRNSPNLRLLLLRQFSNSPIHSNTSMTRIDTSLAPFYHHTNPSLRLHIQILFSLPKLGLTSEKATSTLT</sequence>
<evidence type="ECO:0000313" key="4">
    <source>
        <dbReference type="EMBL" id="KAF7816388.1"/>
    </source>
</evidence>
<name>A0A834T736_9FABA</name>
<feature type="compositionally biased region" description="Basic and acidic residues" evidence="1">
    <location>
        <begin position="59"/>
        <end position="72"/>
    </location>
</feature>
<dbReference type="OrthoDB" id="25414at2759"/>
<protein>
    <submittedName>
        <fullName evidence="4">Protein DA1-related 2 isoform X2</fullName>
    </submittedName>
</protein>
<gene>
    <name evidence="4" type="ORF">G2W53_030357</name>
</gene>
<dbReference type="EMBL" id="JAAIUW010000009">
    <property type="protein sequence ID" value="KAF7816388.1"/>
    <property type="molecule type" value="Genomic_DNA"/>
</dbReference>
<feature type="region of interest" description="Disordered" evidence="1">
    <location>
        <begin position="43"/>
        <end position="72"/>
    </location>
</feature>
<keyword evidence="5" id="KW-1185">Reference proteome</keyword>
<dbReference type="GO" id="GO:0043130">
    <property type="term" value="F:ubiquitin binding"/>
    <property type="evidence" value="ECO:0007669"/>
    <property type="project" value="TreeGrafter"/>
</dbReference>
<dbReference type="AlphaFoldDB" id="A0A834T736"/>
<proteinExistence type="predicted"/>
<reference evidence="4" key="1">
    <citation type="submission" date="2020-09" db="EMBL/GenBank/DDBJ databases">
        <title>Genome-Enabled Discovery of Anthraquinone Biosynthesis in Senna tora.</title>
        <authorList>
            <person name="Kang S.-H."/>
            <person name="Pandey R.P."/>
            <person name="Lee C.-M."/>
            <person name="Sim J.-S."/>
            <person name="Jeong J.-T."/>
            <person name="Choi B.-S."/>
            <person name="Jung M."/>
            <person name="Ginzburg D."/>
            <person name="Zhao K."/>
            <person name="Won S.Y."/>
            <person name="Oh T.-J."/>
            <person name="Yu Y."/>
            <person name="Kim N.-H."/>
            <person name="Lee O.R."/>
            <person name="Lee T.-H."/>
            <person name="Bashyal P."/>
            <person name="Kim T.-S."/>
            <person name="Lee W.-H."/>
            <person name="Kawkins C."/>
            <person name="Kim C.-K."/>
            <person name="Kim J.S."/>
            <person name="Ahn B.O."/>
            <person name="Rhee S.Y."/>
            <person name="Sohng J.K."/>
        </authorList>
    </citation>
    <scope>NUCLEOTIDE SEQUENCE</scope>
    <source>
        <tissue evidence="4">Leaf</tissue>
    </source>
</reference>
<feature type="domain" description="Protein DA1-like" evidence="3">
    <location>
        <begin position="276"/>
        <end position="487"/>
    </location>
</feature>
<accession>A0A834T736</accession>
<dbReference type="PANTHER" id="PTHR24209">
    <property type="entry name" value="PROTEIN DA1-RELATED 2"/>
    <property type="match status" value="1"/>
</dbReference>